<dbReference type="STRING" id="556267.HWAG_00003"/>
<dbReference type="Pfam" id="PF00565">
    <property type="entry name" value="SNase"/>
    <property type="match status" value="1"/>
</dbReference>
<proteinExistence type="predicted"/>
<accession>A0A2N3PIL6</accession>
<evidence type="ECO:0000313" key="3">
    <source>
        <dbReference type="Proteomes" id="UP000233350"/>
    </source>
</evidence>
<feature type="domain" description="TNase-like" evidence="1">
    <location>
        <begin position="111"/>
        <end position="157"/>
    </location>
</feature>
<dbReference type="InterPro" id="IPR035437">
    <property type="entry name" value="SNase_OB-fold_sf"/>
</dbReference>
<dbReference type="GeneID" id="97289700"/>
<dbReference type="Proteomes" id="UP000233350">
    <property type="component" value="Unassembled WGS sequence"/>
</dbReference>
<keyword evidence="3" id="KW-1185">Reference proteome</keyword>
<dbReference type="AlphaFoldDB" id="A0A2N3PIL6"/>
<comment type="caution">
    <text evidence="2">The sequence shown here is derived from an EMBL/GenBank/DDBJ whole genome shotgun (WGS) entry which is preliminary data.</text>
</comment>
<dbReference type="EMBL" id="MBPK01000040">
    <property type="protein sequence ID" value="PKT80771.1"/>
    <property type="molecule type" value="Genomic_DNA"/>
</dbReference>
<sequence>MIFRLWFLVVIISMQGFGFSIPPVSMQVLMKHIFSPTHFSVYSKDYGMMYCQLYGVASVSKSFKWEGCEISPQQLKEMRHFAMQYAQNQIKLEQQFRLGYKNGWCFLQKGGNLFNAQVVRDGYAVVQHFDLSEEKTLKDLELLESIARDEKRGLWKEWGEEMQCLKIALREIAQVGLKESLEKSMELRMQTME</sequence>
<protein>
    <recommendedName>
        <fullName evidence="1">TNase-like domain-containing protein</fullName>
    </recommendedName>
</protein>
<dbReference type="OrthoDB" id="5323939at2"/>
<organism evidence="2 3">
    <name type="scientific">Helicobacter winghamensis</name>
    <dbReference type="NCBI Taxonomy" id="157268"/>
    <lineage>
        <taxon>Bacteria</taxon>
        <taxon>Pseudomonadati</taxon>
        <taxon>Campylobacterota</taxon>
        <taxon>Epsilonproteobacteria</taxon>
        <taxon>Campylobacterales</taxon>
        <taxon>Helicobacteraceae</taxon>
        <taxon>Helicobacter</taxon>
    </lineage>
</organism>
<gene>
    <name evidence="2" type="ORF">BCM31_02055</name>
</gene>
<name>A0A2N3PIL6_9HELI</name>
<dbReference type="Gene3D" id="2.40.50.90">
    <property type="match status" value="1"/>
</dbReference>
<dbReference type="SUPFAM" id="SSF50199">
    <property type="entry name" value="Staphylococcal nuclease"/>
    <property type="match status" value="1"/>
</dbReference>
<reference evidence="2 3" key="1">
    <citation type="submission" date="2016-07" db="EMBL/GenBank/DDBJ databases">
        <title>Detection of Helicobacter winghamensis from caecal content of red fox (Vulpes vulpes).</title>
        <authorList>
            <person name="Zanoni R.G."/>
            <person name="Florio D."/>
            <person name="Caffara M."/>
            <person name="Renzi M."/>
            <person name="Parisi A."/>
            <person name="Pasquali F."/>
            <person name="Manfreda G."/>
        </authorList>
    </citation>
    <scope>NUCLEOTIDE SEQUENCE [LARGE SCALE GENOMIC DNA]</scope>
    <source>
        <strain evidence="2 3">295_13</strain>
    </source>
</reference>
<evidence type="ECO:0000313" key="2">
    <source>
        <dbReference type="EMBL" id="PKT80771.1"/>
    </source>
</evidence>
<dbReference type="RefSeq" id="WP_006801695.1">
    <property type="nucleotide sequence ID" value="NZ_CABKOI010000021.1"/>
</dbReference>
<evidence type="ECO:0000259" key="1">
    <source>
        <dbReference type="Pfam" id="PF00565"/>
    </source>
</evidence>
<dbReference type="InterPro" id="IPR016071">
    <property type="entry name" value="Staphylococal_nuclease_OB-fold"/>
</dbReference>